<name>A0A0F9EK77_9ZZZZ</name>
<dbReference type="AlphaFoldDB" id="A0A0F9EK77"/>
<accession>A0A0F9EK77</accession>
<sequence length="415" mass="45990">MITTSTQWDSLCQRPGQEVTIVVRMYYGAESAYKSFANRELTIGTEKFLGVIQGVPTVIQQLDMKEHIHSIQSLTLGINNLEYWPGKRWSDLVEDTSLGSGADIGFYNRKIDIRLYLDGITTFANCFPLLSNGIVRNIKHSRKQTTIEIEDRTGMMYQDIGTYMADTDAADTDQGLPVDSQGKIKPITYGDRRYYQGDDSKALDTTSTLNNMTPCVYLGQDSTGRHRWFVTGHEVNEISLAGEQQQIWGWVTELGRFVRMVTAVSIEQNNASGCIFSVLNDSYFIDHWYGKGTVTSATQGAGSSVANESRIIDKQFDIYSGLIVGPDEGIGDYAKVTIPFPAYDGQGISDDNIFVVRLFLYGKLFYYGGAGDGDFEITINDAIPVPDQYPTGLHEVLHRECDVATLGVGPEGSTP</sequence>
<dbReference type="EMBL" id="LAZR01036657">
    <property type="protein sequence ID" value="KKL24273.1"/>
    <property type="molecule type" value="Genomic_DNA"/>
</dbReference>
<protein>
    <submittedName>
        <fullName evidence="1">Uncharacterized protein</fullName>
    </submittedName>
</protein>
<evidence type="ECO:0000313" key="1">
    <source>
        <dbReference type="EMBL" id="KKL24273.1"/>
    </source>
</evidence>
<comment type="caution">
    <text evidence="1">The sequence shown here is derived from an EMBL/GenBank/DDBJ whole genome shotgun (WGS) entry which is preliminary data.</text>
</comment>
<proteinExistence type="predicted"/>
<organism evidence="1">
    <name type="scientific">marine sediment metagenome</name>
    <dbReference type="NCBI Taxonomy" id="412755"/>
    <lineage>
        <taxon>unclassified sequences</taxon>
        <taxon>metagenomes</taxon>
        <taxon>ecological metagenomes</taxon>
    </lineage>
</organism>
<reference evidence="1" key="1">
    <citation type="journal article" date="2015" name="Nature">
        <title>Complex archaea that bridge the gap between prokaryotes and eukaryotes.</title>
        <authorList>
            <person name="Spang A."/>
            <person name="Saw J.H."/>
            <person name="Jorgensen S.L."/>
            <person name="Zaremba-Niedzwiedzka K."/>
            <person name="Martijn J."/>
            <person name="Lind A.E."/>
            <person name="van Eijk R."/>
            <person name="Schleper C."/>
            <person name="Guy L."/>
            <person name="Ettema T.J."/>
        </authorList>
    </citation>
    <scope>NUCLEOTIDE SEQUENCE</scope>
</reference>
<gene>
    <name evidence="1" type="ORF">LCGC14_2416970</name>
</gene>